<dbReference type="AlphaFoldDB" id="A0A1I7ER60"/>
<dbReference type="RefSeq" id="WP_093647133.1">
    <property type="nucleotide sequence ID" value="NZ_FPBH01000054.1"/>
</dbReference>
<dbReference type="Proteomes" id="UP000198844">
    <property type="component" value="Unassembled WGS sequence"/>
</dbReference>
<accession>A0A1I7ER60</accession>
<dbReference type="NCBIfam" id="NF041728">
    <property type="entry name" value="BPSL0761_fam"/>
    <property type="match status" value="1"/>
</dbReference>
<gene>
    <name evidence="1" type="ORF">SAMN05192563_105430</name>
</gene>
<sequence length="66" mass="7096">MTTAYERTNAVVETREFLRTLASSGNAAPVGDVQPMAERLLRHYPLDVDLAVSAAALPGLWAEPGQ</sequence>
<dbReference type="OrthoDB" id="5956333at2"/>
<dbReference type="InterPro" id="IPR049723">
    <property type="entry name" value="BPSL0761-like"/>
</dbReference>
<reference evidence="1 2" key="1">
    <citation type="submission" date="2016-10" db="EMBL/GenBank/DDBJ databases">
        <authorList>
            <person name="de Groot N.N."/>
        </authorList>
    </citation>
    <scope>NUCLEOTIDE SEQUENCE [LARGE SCALE GENOMIC DNA]</scope>
    <source>
        <strain evidence="1 2">LMG 27731</strain>
    </source>
</reference>
<protein>
    <submittedName>
        <fullName evidence="1">Uncharacterized protein</fullName>
    </submittedName>
</protein>
<organism evidence="1 2">
    <name type="scientific">Paraburkholderia aspalathi</name>
    <dbReference type="NCBI Taxonomy" id="1324617"/>
    <lineage>
        <taxon>Bacteria</taxon>
        <taxon>Pseudomonadati</taxon>
        <taxon>Pseudomonadota</taxon>
        <taxon>Betaproteobacteria</taxon>
        <taxon>Burkholderiales</taxon>
        <taxon>Burkholderiaceae</taxon>
        <taxon>Paraburkholderia</taxon>
    </lineage>
</organism>
<proteinExistence type="predicted"/>
<dbReference type="EMBL" id="FPBH01000054">
    <property type="protein sequence ID" value="SFU26421.1"/>
    <property type="molecule type" value="Genomic_DNA"/>
</dbReference>
<evidence type="ECO:0000313" key="2">
    <source>
        <dbReference type="Proteomes" id="UP000198844"/>
    </source>
</evidence>
<evidence type="ECO:0000313" key="1">
    <source>
        <dbReference type="EMBL" id="SFU26421.1"/>
    </source>
</evidence>
<name>A0A1I7ER60_9BURK</name>